<dbReference type="OrthoDB" id="10256179at2759"/>
<dbReference type="GO" id="GO:0005743">
    <property type="term" value="C:mitochondrial inner membrane"/>
    <property type="evidence" value="ECO:0007669"/>
    <property type="project" value="TreeGrafter"/>
</dbReference>
<evidence type="ECO:0000313" key="4">
    <source>
        <dbReference type="Proteomes" id="UP000799440"/>
    </source>
</evidence>
<feature type="repeat" description="RCC1" evidence="1">
    <location>
        <begin position="278"/>
        <end position="341"/>
    </location>
</feature>
<dbReference type="InterPro" id="IPR000408">
    <property type="entry name" value="Reg_chr_condens"/>
</dbReference>
<dbReference type="InterPro" id="IPR009091">
    <property type="entry name" value="RCC1/BLIP-II"/>
</dbReference>
<dbReference type="EMBL" id="MU006561">
    <property type="protein sequence ID" value="KAF2751677.1"/>
    <property type="molecule type" value="Genomic_DNA"/>
</dbReference>
<sequence length="597" mass="65652">MLSTRCLVRTSVRAPQSVRLHRSISNRSRSQARVAVHPYAQRRQQHFVRSIAALTVLGATATAFQYFTARPGVDAEAPPQHQDPTFEKPRRAASSTEDNRELISSQHLQVKKSWENPGVYLWGANSGRVAAPDSNEKYVKTPRRLAFFDNVLLRDIKLDRNFGAAIDEKGDLLQWGTAFSPKCKEPTRTLKGKDLVSCAVSRDRIIALSSSGAVYSVPVSQEEQKSGPKPKSASWIPFISSTDDISYRVRTPSGLGWSERVTEIASGAEHALLRTSAGRLFAMASATQDFPRRGQLGIAGLTFENRPEGPFDTPHEITTLTGFSISKIAAGDHHSLVCDTAGRCFTWGDNTAGQLGFDFNQDQLYIDTPSLLPTQKLYASSSLRPSVTDVFAGGNTSYLTIEATKPGASKHDPCSIKEDTWAFGFGLNGQLGTGHWTHVQNTPVKVPSLSGLSEYDEKTSSVIPIKLAYLSAGATHAAAVLDNVSSVDVAKNPHLSENDINWGRDILFWGNNEFYQIGSGKRNNVATPTYIQALDQRAELEREKSAGLLEWGKEKMETQWHRFQITPKKRVNVKGRMVDLEQKVECGRGVTAVYSAV</sequence>
<evidence type="ECO:0000313" key="3">
    <source>
        <dbReference type="EMBL" id="KAF2751677.1"/>
    </source>
</evidence>
<dbReference type="PANTHER" id="PTHR47563">
    <property type="entry name" value="PROTEIN FMP25, MITOCHONDRIAL"/>
    <property type="match status" value="1"/>
</dbReference>
<dbReference type="Pfam" id="PF13540">
    <property type="entry name" value="RCC1_2"/>
    <property type="match status" value="1"/>
</dbReference>
<feature type="region of interest" description="Disordered" evidence="2">
    <location>
        <begin position="73"/>
        <end position="100"/>
    </location>
</feature>
<evidence type="ECO:0000256" key="1">
    <source>
        <dbReference type="PROSITE-ProRule" id="PRU00235"/>
    </source>
</evidence>
<reference evidence="3" key="1">
    <citation type="journal article" date="2020" name="Stud. Mycol.">
        <title>101 Dothideomycetes genomes: a test case for predicting lifestyles and emergence of pathogens.</title>
        <authorList>
            <person name="Haridas S."/>
            <person name="Albert R."/>
            <person name="Binder M."/>
            <person name="Bloem J."/>
            <person name="Labutti K."/>
            <person name="Salamov A."/>
            <person name="Andreopoulos B."/>
            <person name="Baker S."/>
            <person name="Barry K."/>
            <person name="Bills G."/>
            <person name="Bluhm B."/>
            <person name="Cannon C."/>
            <person name="Castanera R."/>
            <person name="Culley D."/>
            <person name="Daum C."/>
            <person name="Ezra D."/>
            <person name="Gonzalez J."/>
            <person name="Henrissat B."/>
            <person name="Kuo A."/>
            <person name="Liang C."/>
            <person name="Lipzen A."/>
            <person name="Lutzoni F."/>
            <person name="Magnuson J."/>
            <person name="Mondo S."/>
            <person name="Nolan M."/>
            <person name="Ohm R."/>
            <person name="Pangilinan J."/>
            <person name="Park H.-J."/>
            <person name="Ramirez L."/>
            <person name="Alfaro M."/>
            <person name="Sun H."/>
            <person name="Tritt A."/>
            <person name="Yoshinaga Y."/>
            <person name="Zwiers L.-H."/>
            <person name="Turgeon B."/>
            <person name="Goodwin S."/>
            <person name="Spatafora J."/>
            <person name="Crous P."/>
            <person name="Grigoriev I."/>
        </authorList>
    </citation>
    <scope>NUCLEOTIDE SEQUENCE</scope>
    <source>
        <strain evidence="3">CBS 119925</strain>
    </source>
</reference>
<dbReference type="GO" id="GO:0034551">
    <property type="term" value="P:mitochondrial respiratory chain complex III assembly"/>
    <property type="evidence" value="ECO:0007669"/>
    <property type="project" value="TreeGrafter"/>
</dbReference>
<keyword evidence="4" id="KW-1185">Reference proteome</keyword>
<gene>
    <name evidence="3" type="ORF">M011DRAFT_463189</name>
</gene>
<dbReference type="AlphaFoldDB" id="A0A6A6VR28"/>
<dbReference type="Gene3D" id="2.130.10.30">
    <property type="entry name" value="Regulator of chromosome condensation 1/beta-lactamase-inhibitor protein II"/>
    <property type="match status" value="1"/>
</dbReference>
<accession>A0A6A6VR28</accession>
<name>A0A6A6VR28_9PLEO</name>
<protein>
    <submittedName>
        <fullName evidence="3">Mitochondrial protein-like protein Fmp25</fullName>
    </submittedName>
</protein>
<feature type="repeat" description="RCC1" evidence="1">
    <location>
        <begin position="418"/>
        <end position="483"/>
    </location>
</feature>
<organism evidence="3 4">
    <name type="scientific">Sporormia fimetaria CBS 119925</name>
    <dbReference type="NCBI Taxonomy" id="1340428"/>
    <lineage>
        <taxon>Eukaryota</taxon>
        <taxon>Fungi</taxon>
        <taxon>Dikarya</taxon>
        <taxon>Ascomycota</taxon>
        <taxon>Pezizomycotina</taxon>
        <taxon>Dothideomycetes</taxon>
        <taxon>Pleosporomycetidae</taxon>
        <taxon>Pleosporales</taxon>
        <taxon>Sporormiaceae</taxon>
        <taxon>Sporormia</taxon>
    </lineage>
</organism>
<dbReference type="InterPro" id="IPR053245">
    <property type="entry name" value="MitoProcess-Associated"/>
</dbReference>
<feature type="repeat" description="RCC1" evidence="1">
    <location>
        <begin position="342"/>
        <end position="403"/>
    </location>
</feature>
<dbReference type="PROSITE" id="PS50012">
    <property type="entry name" value="RCC1_3"/>
    <property type="match status" value="3"/>
</dbReference>
<dbReference type="PANTHER" id="PTHR47563:SF1">
    <property type="entry name" value="PROTEIN FMP25, MITOCHONDRIAL"/>
    <property type="match status" value="1"/>
</dbReference>
<dbReference type="Proteomes" id="UP000799440">
    <property type="component" value="Unassembled WGS sequence"/>
</dbReference>
<dbReference type="SUPFAM" id="SSF50985">
    <property type="entry name" value="RCC1/BLIP-II"/>
    <property type="match status" value="1"/>
</dbReference>
<proteinExistence type="predicted"/>
<evidence type="ECO:0000256" key="2">
    <source>
        <dbReference type="SAM" id="MobiDB-lite"/>
    </source>
</evidence>